<reference evidence="3 4" key="1">
    <citation type="submission" date="2020-09" db="EMBL/GenBank/DDBJ databases">
        <title>An Earliest Endosymbiont, Wolbachia massiliensis sp. nov., Strain PL13 From the Bed Bug (Cimex hemipterius), Type strain of a New supergroup T.</title>
        <authorList>
            <person name="Laidoudi Y."/>
            <person name="Levasseur A."/>
            <person name="Medkour H."/>
            <person name="Maaloum M."/>
            <person name="BenKhedher M."/>
            <person name="Sambou M."/>
            <person name="Bassene H."/>
            <person name="Davoust B."/>
            <person name="Fenollar F."/>
            <person name="Raoult D."/>
            <person name="Mediannikov O."/>
        </authorList>
    </citation>
    <scope>NUCLEOTIDE SEQUENCE [LARGE SCALE GENOMIC DNA]</scope>
    <source>
        <strain evidence="3 4">PL13</strain>
    </source>
</reference>
<evidence type="ECO:0000313" key="4">
    <source>
        <dbReference type="Proteomes" id="UP000516514"/>
    </source>
</evidence>
<dbReference type="Proteomes" id="UP000516514">
    <property type="component" value="Chromosome"/>
</dbReference>
<gene>
    <name evidence="3" type="ORF">ID128_05370</name>
</gene>
<organism evidence="3 4">
    <name type="scientific">Candidatus Wolbachia massiliensis</name>
    <dbReference type="NCBI Taxonomy" id="1845000"/>
    <lineage>
        <taxon>Bacteria</taxon>
        <taxon>Pseudomonadati</taxon>
        <taxon>Pseudomonadota</taxon>
        <taxon>Alphaproteobacteria</taxon>
        <taxon>Rickettsiales</taxon>
        <taxon>Anaplasmataceae</taxon>
        <taxon>Wolbachieae</taxon>
        <taxon>Wolbachia</taxon>
    </lineage>
</organism>
<accession>A0A7L7YQ43</accession>
<keyword evidence="4" id="KW-1185">Reference proteome</keyword>
<name>A0A7L7YQ43_9RICK</name>
<dbReference type="PANTHER" id="PTHR35601:SF1">
    <property type="entry name" value="TOXIN RELE"/>
    <property type="match status" value="1"/>
</dbReference>
<proteinExistence type="inferred from homology"/>
<dbReference type="KEGG" id="wms:ID128_05370"/>
<dbReference type="SUPFAM" id="SSF143011">
    <property type="entry name" value="RelE-like"/>
    <property type="match status" value="1"/>
</dbReference>
<sequence>MTAKKSGNSLYTIKYLKSIRKDTSAFPKSVKLRIKNAINGRIVTDPISNGETLKGKFKGHWKLKIGSYRIIYRINTAERIVTITSIKHRKESYRKKN</sequence>
<protein>
    <submittedName>
        <fullName evidence="3">Type II toxin-antitoxin system RelE/ParE family toxin</fullName>
    </submittedName>
</protein>
<evidence type="ECO:0000256" key="2">
    <source>
        <dbReference type="ARBA" id="ARBA00022649"/>
    </source>
</evidence>
<dbReference type="InterPro" id="IPR007712">
    <property type="entry name" value="RelE/ParE_toxin"/>
</dbReference>
<evidence type="ECO:0000313" key="3">
    <source>
        <dbReference type="EMBL" id="QOD38195.1"/>
    </source>
</evidence>
<dbReference type="InterPro" id="IPR035093">
    <property type="entry name" value="RelE/ParE_toxin_dom_sf"/>
</dbReference>
<dbReference type="RefSeq" id="WP_191111004.1">
    <property type="nucleotide sequence ID" value="NZ_CP061738.1"/>
</dbReference>
<keyword evidence="2" id="KW-1277">Toxin-antitoxin system</keyword>
<dbReference type="NCBIfam" id="TIGR02385">
    <property type="entry name" value="RelE_StbE"/>
    <property type="match status" value="1"/>
</dbReference>
<dbReference type="PANTHER" id="PTHR35601">
    <property type="entry name" value="TOXIN RELE"/>
    <property type="match status" value="1"/>
</dbReference>
<dbReference type="AlphaFoldDB" id="A0A7L7YQ43"/>
<evidence type="ECO:0000256" key="1">
    <source>
        <dbReference type="ARBA" id="ARBA00006226"/>
    </source>
</evidence>
<dbReference type="EMBL" id="CP061738">
    <property type="protein sequence ID" value="QOD38195.1"/>
    <property type="molecule type" value="Genomic_DNA"/>
</dbReference>
<comment type="similarity">
    <text evidence="1">Belongs to the RelE toxin family.</text>
</comment>
<dbReference type="Gene3D" id="3.30.2310.20">
    <property type="entry name" value="RelE-like"/>
    <property type="match status" value="1"/>
</dbReference>
<dbReference type="Pfam" id="PF05016">
    <property type="entry name" value="ParE_toxin"/>
    <property type="match status" value="1"/>
</dbReference>